<proteinExistence type="inferred from homology"/>
<dbReference type="Ensembl" id="ENSACLT00000004921.2">
    <property type="protein sequence ID" value="ENSACLP00000004825.2"/>
    <property type="gene ID" value="ENSACLG00000003147.2"/>
</dbReference>
<keyword evidence="5" id="KW-1015">Disulfide bond</keyword>
<dbReference type="GO" id="GO:0004252">
    <property type="term" value="F:serine-type endopeptidase activity"/>
    <property type="evidence" value="ECO:0007669"/>
    <property type="project" value="InterPro"/>
</dbReference>
<sequence>GDAQSFLVIILQTFHMGISMFFFFFEARGSDIIGGEKVPRKSMLYMVSVQNKSGHICGGFLITEDFVVTAAHCDNEYPTHVVLGNHNLNKGQKISINKKFKPRFYLNVLLGDDIMLLKLSRKAQLSDIVKIIRLPTAKINLKENEVCKVAGWGITENGTLTNILRVVDVPVINKKVCKKQYSVINIRLPANVICAGGYPTHKGFCQGDSGGPLVCAGLAVGIVSFNKGKCNYPKAPNVYTDISKYLLWINAILKNPNSYL</sequence>
<keyword evidence="6" id="KW-0812">Transmembrane</keyword>
<dbReference type="AlphaFoldDB" id="A0A3P8NJ32"/>
<dbReference type="InterPro" id="IPR043504">
    <property type="entry name" value="Peptidase_S1_PA_chymotrypsin"/>
</dbReference>
<evidence type="ECO:0000313" key="8">
    <source>
        <dbReference type="Ensembl" id="ENSACLP00000004825.2"/>
    </source>
</evidence>
<dbReference type="FunFam" id="2.40.10.10:FF:000010">
    <property type="entry name" value="Kallikrein related peptidase 11"/>
    <property type="match status" value="1"/>
</dbReference>
<dbReference type="PANTHER" id="PTHR24271:SF87">
    <property type="entry name" value="ARGININE ESTERASE-LIKE-RELATED"/>
    <property type="match status" value="1"/>
</dbReference>
<feature type="domain" description="Peptidase S1" evidence="7">
    <location>
        <begin position="32"/>
        <end position="254"/>
    </location>
</feature>
<keyword evidence="2" id="KW-0645">Protease</keyword>
<dbReference type="SMART" id="SM00020">
    <property type="entry name" value="Tryp_SPc"/>
    <property type="match status" value="1"/>
</dbReference>
<evidence type="ECO:0000256" key="3">
    <source>
        <dbReference type="ARBA" id="ARBA00022801"/>
    </source>
</evidence>
<accession>A0A3P8NJ32</accession>
<keyword evidence="3" id="KW-0378">Hydrolase</keyword>
<organism evidence="8 9">
    <name type="scientific">Astatotilapia calliptera</name>
    <name type="common">Eastern happy</name>
    <name type="synonym">Chromis callipterus</name>
    <dbReference type="NCBI Taxonomy" id="8154"/>
    <lineage>
        <taxon>Eukaryota</taxon>
        <taxon>Metazoa</taxon>
        <taxon>Chordata</taxon>
        <taxon>Craniata</taxon>
        <taxon>Vertebrata</taxon>
        <taxon>Euteleostomi</taxon>
        <taxon>Actinopterygii</taxon>
        <taxon>Neopterygii</taxon>
        <taxon>Teleostei</taxon>
        <taxon>Neoteleostei</taxon>
        <taxon>Acanthomorphata</taxon>
        <taxon>Ovalentaria</taxon>
        <taxon>Cichlomorphae</taxon>
        <taxon>Cichliformes</taxon>
        <taxon>Cichlidae</taxon>
        <taxon>African cichlids</taxon>
        <taxon>Pseudocrenilabrinae</taxon>
        <taxon>Haplochromini</taxon>
        <taxon>Astatotilapia</taxon>
    </lineage>
</organism>
<keyword evidence="6" id="KW-1133">Transmembrane helix</keyword>
<reference evidence="8" key="2">
    <citation type="submission" date="2025-08" db="UniProtKB">
        <authorList>
            <consortium name="Ensembl"/>
        </authorList>
    </citation>
    <scope>IDENTIFICATION</scope>
</reference>
<reference evidence="8" key="1">
    <citation type="submission" date="2018-05" db="EMBL/GenBank/DDBJ databases">
        <authorList>
            <person name="Datahose"/>
        </authorList>
    </citation>
    <scope>NUCLEOTIDE SEQUENCE</scope>
</reference>
<evidence type="ECO:0000313" key="9">
    <source>
        <dbReference type="Proteomes" id="UP000265100"/>
    </source>
</evidence>
<dbReference type="Proteomes" id="UP000265100">
    <property type="component" value="Chromosome 23"/>
</dbReference>
<dbReference type="InterPro" id="IPR001254">
    <property type="entry name" value="Trypsin_dom"/>
</dbReference>
<reference evidence="8" key="3">
    <citation type="submission" date="2025-09" db="UniProtKB">
        <authorList>
            <consortium name="Ensembl"/>
        </authorList>
    </citation>
    <scope>IDENTIFICATION</scope>
</reference>
<name>A0A3P8NJ32_ASTCA</name>
<evidence type="ECO:0000256" key="4">
    <source>
        <dbReference type="ARBA" id="ARBA00022825"/>
    </source>
</evidence>
<dbReference type="Bgee" id="ENSACLG00000003147">
    <property type="expression patterns" value="Expressed in liver and 7 other cell types or tissues"/>
</dbReference>
<gene>
    <name evidence="8" type="primary">GZMA</name>
</gene>
<dbReference type="OMA" id="NICMVAG"/>
<feature type="transmembrane region" description="Helical" evidence="6">
    <location>
        <begin position="6"/>
        <end position="25"/>
    </location>
</feature>
<dbReference type="PROSITE" id="PS50240">
    <property type="entry name" value="TRYPSIN_DOM"/>
    <property type="match status" value="1"/>
</dbReference>
<dbReference type="GeneTree" id="ENSGT00910000144271"/>
<comment type="similarity">
    <text evidence="1">Belongs to the peptidase S1 family. Snake venom subfamily.</text>
</comment>
<keyword evidence="9" id="KW-1185">Reference proteome</keyword>
<dbReference type="InterPro" id="IPR018114">
    <property type="entry name" value="TRYPSIN_HIS"/>
</dbReference>
<dbReference type="InterPro" id="IPR009003">
    <property type="entry name" value="Peptidase_S1_PA"/>
</dbReference>
<evidence type="ECO:0000256" key="1">
    <source>
        <dbReference type="ARBA" id="ARBA00009228"/>
    </source>
</evidence>
<evidence type="ECO:0000256" key="6">
    <source>
        <dbReference type="SAM" id="Phobius"/>
    </source>
</evidence>
<dbReference type="PROSITE" id="PS00134">
    <property type="entry name" value="TRYPSIN_HIS"/>
    <property type="match status" value="1"/>
</dbReference>
<keyword evidence="4" id="KW-0720">Serine protease</keyword>
<dbReference type="InterPro" id="IPR001314">
    <property type="entry name" value="Peptidase_S1A"/>
</dbReference>
<keyword evidence="6" id="KW-0472">Membrane</keyword>
<dbReference type="PANTHER" id="PTHR24271">
    <property type="entry name" value="KALLIKREIN-RELATED"/>
    <property type="match status" value="1"/>
</dbReference>
<protein>
    <recommendedName>
        <fullName evidence="7">Peptidase S1 domain-containing protein</fullName>
    </recommendedName>
</protein>
<dbReference type="SUPFAM" id="SSF50494">
    <property type="entry name" value="Trypsin-like serine proteases"/>
    <property type="match status" value="1"/>
</dbReference>
<dbReference type="Gene3D" id="2.40.10.10">
    <property type="entry name" value="Trypsin-like serine proteases"/>
    <property type="match status" value="2"/>
</dbReference>
<dbReference type="CDD" id="cd00190">
    <property type="entry name" value="Tryp_SPc"/>
    <property type="match status" value="1"/>
</dbReference>
<dbReference type="Pfam" id="PF00089">
    <property type="entry name" value="Trypsin"/>
    <property type="match status" value="1"/>
</dbReference>
<dbReference type="PRINTS" id="PR00722">
    <property type="entry name" value="CHYMOTRYPSIN"/>
</dbReference>
<evidence type="ECO:0000256" key="5">
    <source>
        <dbReference type="ARBA" id="ARBA00023157"/>
    </source>
</evidence>
<evidence type="ECO:0000256" key="2">
    <source>
        <dbReference type="ARBA" id="ARBA00022670"/>
    </source>
</evidence>
<dbReference type="STRING" id="8154.ENSACLP00000004825"/>
<dbReference type="GO" id="GO:0006508">
    <property type="term" value="P:proteolysis"/>
    <property type="evidence" value="ECO:0007669"/>
    <property type="project" value="UniProtKB-KW"/>
</dbReference>
<evidence type="ECO:0000259" key="7">
    <source>
        <dbReference type="PROSITE" id="PS50240"/>
    </source>
</evidence>